<dbReference type="SUPFAM" id="SSF55785">
    <property type="entry name" value="PYP-like sensor domain (PAS domain)"/>
    <property type="match status" value="1"/>
</dbReference>
<dbReference type="CDD" id="cd00130">
    <property type="entry name" value="PAS"/>
    <property type="match status" value="1"/>
</dbReference>
<evidence type="ECO:0000313" key="4">
    <source>
        <dbReference type="Proteomes" id="UP000216052"/>
    </source>
</evidence>
<dbReference type="InterPro" id="IPR000014">
    <property type="entry name" value="PAS"/>
</dbReference>
<organism evidence="3 4">
    <name type="scientific">Sporomusa acidovorans (strain ATCC 49682 / DSM 3132 / Mol)</name>
    <dbReference type="NCBI Taxonomy" id="1123286"/>
    <lineage>
        <taxon>Bacteria</taxon>
        <taxon>Bacillati</taxon>
        <taxon>Bacillota</taxon>
        <taxon>Negativicutes</taxon>
        <taxon>Selenomonadales</taxon>
        <taxon>Sporomusaceae</taxon>
        <taxon>Sporomusa</taxon>
    </lineage>
</organism>
<reference evidence="3" key="1">
    <citation type="submission" date="2024-05" db="EMBL/GenBank/DDBJ databases">
        <title>Isolation and characterization of Sporomusa carbonis sp. nov., a carboxydotrophic hydrogenogen in the genus of Sporomusa isolated from a charcoal burning pile.</title>
        <authorList>
            <person name="Boeer T."/>
            <person name="Rosenbaum F."/>
            <person name="Eysell L."/>
            <person name="Mueller V."/>
            <person name="Daniel R."/>
            <person name="Poehlein A."/>
        </authorList>
    </citation>
    <scope>NUCLEOTIDE SEQUENCE [LARGE SCALE GENOMIC DNA]</scope>
    <source>
        <strain evidence="3">DSM 3132</strain>
    </source>
</reference>
<dbReference type="EMBL" id="CP155571">
    <property type="protein sequence ID" value="XFO74863.1"/>
    <property type="molecule type" value="Genomic_DNA"/>
</dbReference>
<dbReference type="InterPro" id="IPR035965">
    <property type="entry name" value="PAS-like_dom_sf"/>
</dbReference>
<evidence type="ECO:0000259" key="1">
    <source>
        <dbReference type="PROSITE" id="PS50112"/>
    </source>
</evidence>
<dbReference type="Proteomes" id="UP000216052">
    <property type="component" value="Chromosome"/>
</dbReference>
<gene>
    <name evidence="3" type="ORF">SPACI_049740</name>
</gene>
<dbReference type="InterPro" id="IPR013767">
    <property type="entry name" value="PAS_fold"/>
</dbReference>
<evidence type="ECO:0000313" key="3">
    <source>
        <dbReference type="EMBL" id="XFO74863.1"/>
    </source>
</evidence>
<feature type="domain" description="PAC" evidence="2">
    <location>
        <begin position="148"/>
        <end position="200"/>
    </location>
</feature>
<accession>A0ABZ3J9X6</accession>
<dbReference type="Gene3D" id="3.30.70.260">
    <property type="match status" value="1"/>
</dbReference>
<dbReference type="SMART" id="SM00091">
    <property type="entry name" value="PAS"/>
    <property type="match status" value="1"/>
</dbReference>
<dbReference type="NCBIfam" id="TIGR00229">
    <property type="entry name" value="sensory_box"/>
    <property type="match status" value="1"/>
</dbReference>
<dbReference type="Pfam" id="PF00989">
    <property type="entry name" value="PAS"/>
    <property type="match status" value="1"/>
</dbReference>
<protein>
    <submittedName>
        <fullName evidence="3">Uncharacterized protein</fullName>
    </submittedName>
</protein>
<feature type="domain" description="PAS" evidence="1">
    <location>
        <begin position="81"/>
        <end position="125"/>
    </location>
</feature>
<dbReference type="Gene3D" id="3.30.450.20">
    <property type="entry name" value="PAS domain"/>
    <property type="match status" value="1"/>
</dbReference>
<dbReference type="PROSITE" id="PS50113">
    <property type="entry name" value="PAC"/>
    <property type="match status" value="1"/>
</dbReference>
<proteinExistence type="predicted"/>
<keyword evidence="4" id="KW-1185">Reference proteome</keyword>
<name>A0ABZ3J9X6_SPOA4</name>
<evidence type="ECO:0000259" key="2">
    <source>
        <dbReference type="PROSITE" id="PS50113"/>
    </source>
</evidence>
<dbReference type="PROSITE" id="PS50112">
    <property type="entry name" value="PAS"/>
    <property type="match status" value="1"/>
</dbReference>
<sequence length="204" mass="23038">MLEYIIQIDFVNCPGLGYEIFRITEKNNVDKIAMEVIPKHGMIIQFQCAAEEQAQRLVAELTELKNITAVTFRTQMPYQEKEIELRTILNSVSEGVLAIDKNGIISHINEVACKILDCKLEETIGLKVEKLVGEDPPILETLCLGHVYRLKERTIKRKGKTLQFLASNIPIRNDQGQIIGAVSTIQDFQQVEKVILQAGKSCKK</sequence>
<dbReference type="InterPro" id="IPR000700">
    <property type="entry name" value="PAS-assoc_C"/>
</dbReference>
<dbReference type="RefSeq" id="WP_245692677.1">
    <property type="nucleotide sequence ID" value="NZ_CP155571.1"/>
</dbReference>